<name>A0A4R2HQU6_9ACTN</name>
<dbReference type="AlphaFoldDB" id="A0A4R2HQU6"/>
<comment type="caution">
    <text evidence="1">The sequence shown here is derived from an EMBL/GenBank/DDBJ whole genome shotgun (WGS) entry which is preliminary data.</text>
</comment>
<reference evidence="1 2" key="1">
    <citation type="journal article" date="2015" name="Stand. Genomic Sci.">
        <title>Genomic Encyclopedia of Bacterial and Archaeal Type Strains, Phase III: the genomes of soil and plant-associated and newly described type strains.</title>
        <authorList>
            <person name="Whitman W.B."/>
            <person name="Woyke T."/>
            <person name="Klenk H.P."/>
            <person name="Zhou Y."/>
            <person name="Lilburn T.G."/>
            <person name="Beck B.J."/>
            <person name="De Vos P."/>
            <person name="Vandamme P."/>
            <person name="Eisen J.A."/>
            <person name="Garrity G."/>
            <person name="Hugenholtz P."/>
            <person name="Kyrpides N.C."/>
        </authorList>
    </citation>
    <scope>NUCLEOTIDE SEQUENCE [LARGE SCALE GENOMIC DNA]</scope>
    <source>
        <strain evidence="1 2">VKM Ac-2572</strain>
    </source>
</reference>
<protein>
    <submittedName>
        <fullName evidence="1">Uncharacterized protein</fullName>
    </submittedName>
</protein>
<dbReference type="OrthoDB" id="3492053at2"/>
<proteinExistence type="predicted"/>
<dbReference type="RefSeq" id="WP_132209061.1">
    <property type="nucleotide sequence ID" value="NZ_SLWN01000003.1"/>
</dbReference>
<organism evidence="1 2">
    <name type="scientific">Kribbella steppae</name>
    <dbReference type="NCBI Taxonomy" id="2512223"/>
    <lineage>
        <taxon>Bacteria</taxon>
        <taxon>Bacillati</taxon>
        <taxon>Actinomycetota</taxon>
        <taxon>Actinomycetes</taxon>
        <taxon>Propionibacteriales</taxon>
        <taxon>Kribbellaceae</taxon>
        <taxon>Kribbella</taxon>
    </lineage>
</organism>
<keyword evidence="2" id="KW-1185">Reference proteome</keyword>
<dbReference type="EMBL" id="SLWN01000003">
    <property type="protein sequence ID" value="TCO33621.1"/>
    <property type="molecule type" value="Genomic_DNA"/>
</dbReference>
<sequence>MNRPDEGGGGGSADISAISPGSLSEMINDLAAQSQELQGKSSLKRRLGEYGIGMTEFQNIINVGKWIDDELPMLRRRLSLAQALEKQAGPGKPVNLYEPVRLPDPEDLAEMKELAEGLKSWDGTDAEEGARLYHEAALALAASGYDPDLMSAFFSELGPLNSQMLAERMTSAGSDTAGQDMEMYSLAFGAATQDADPPQGLVDLMNQFTEAPTVDGMLDTVTAWGRLSLLQEGDYPPEWLTKVVRANGLDTFGGEDPDRTDFRGGSVYAVQATGLSEDILALAFGALKNNPEAARAAINSIGPMDETVDLVYGYAESRGTGDAVVDNFGLAIEAGTGSTTEEPGKHSPEAAKFTYDFILASGDHKDIPWPIKDSLGNVGASYSHEMLTGGRTDDATSRDSGFGKPENLTDLPGVTPAFYLSAEDTYRFIHGFADADHLSEPFDEAMGTLYQSVTHQAAQADRDAIARGEQDPRNYEHAMDAFGSLAGLQYQSMKEVRGEMDAFDKAVRENISKVLTLGIGKVPTPTGFAAKWAWKGFTKLVGAGLKEFVKGGETRVQVLESQDLQETLAMKYTSAATLVDAGYPHPELPKEIRGADGNLLSIDEIVKDDAKLAAFSEWSDASGQPPYNLDDKVDHGEKIFLGGTEYAEAMASQIKW</sequence>
<dbReference type="Proteomes" id="UP000294508">
    <property type="component" value="Unassembled WGS sequence"/>
</dbReference>
<accession>A0A4R2HQU6</accession>
<evidence type="ECO:0000313" key="1">
    <source>
        <dbReference type="EMBL" id="TCO33621.1"/>
    </source>
</evidence>
<evidence type="ECO:0000313" key="2">
    <source>
        <dbReference type="Proteomes" id="UP000294508"/>
    </source>
</evidence>
<gene>
    <name evidence="1" type="ORF">EV652_103623</name>
</gene>